<evidence type="ECO:0000256" key="1">
    <source>
        <dbReference type="ARBA" id="ARBA00022448"/>
    </source>
</evidence>
<dbReference type="AlphaFoldDB" id="A0A516KIX1"/>
<evidence type="ECO:0000256" key="6">
    <source>
        <dbReference type="ARBA" id="ARBA00023004"/>
    </source>
</evidence>
<dbReference type="InterPro" id="IPR027417">
    <property type="entry name" value="P-loop_NTPase"/>
</dbReference>
<sequence length="365" mass="41382">MYLSGLQVRELKKQIKPKGGGIMKATGFFLNSIHLSIENGEFFSILGPSGCGKTTLLKVIAGILEPDQGSIYWNDNDVTAIPPETRGFGMVFQEPLLFPHLNVQENVMFGLKMKKVRKGLRFRKAQDVLKAVGLEGFETRYPSGLSGGQQQRVALARAIVMEPAVLLMDEPFSALDRETRNEMRQLLKHIHRTYNMIILFVTHDQEEAFQLSDRIAIMENGRVLEEGAPKDLIKRPQHIEVARFLGAKNILYGQMEKGTFTSEYLSLSLPTLYTEHNERGWLILKPEAIRIVHSNQNPTIHGEVVRQSLPPDYHYIQIKIGSLIFYVFHTPDLELVEGDRVGLDVDAKHLHFIKEMDSIESKSAF</sequence>
<keyword evidence="1" id="KW-0813">Transport</keyword>
<dbReference type="EC" id="7.6.2.9" evidence="11"/>
<protein>
    <recommendedName>
        <fullName evidence="12">Carnitine transport ATP-binding protein OpuCA</fullName>
        <ecNumber evidence="11">7.6.2.9</ecNumber>
    </recommendedName>
</protein>
<proteinExistence type="predicted"/>
<dbReference type="InterPro" id="IPR017871">
    <property type="entry name" value="ABC_transporter-like_CS"/>
</dbReference>
<dbReference type="GO" id="GO:0016020">
    <property type="term" value="C:membrane"/>
    <property type="evidence" value="ECO:0007669"/>
    <property type="project" value="InterPro"/>
</dbReference>
<feature type="domain" description="ABC transporter" evidence="13">
    <location>
        <begin position="6"/>
        <end position="245"/>
    </location>
</feature>
<comment type="catalytic activity">
    <reaction evidence="9">
        <text>a quaternary ammonium(out) + ATP + H2O = a quaternary ammonium(in) + ADP + phosphate + H(+)</text>
        <dbReference type="Rhea" id="RHEA:11036"/>
        <dbReference type="ChEBI" id="CHEBI:15377"/>
        <dbReference type="ChEBI" id="CHEBI:15378"/>
        <dbReference type="ChEBI" id="CHEBI:30616"/>
        <dbReference type="ChEBI" id="CHEBI:35267"/>
        <dbReference type="ChEBI" id="CHEBI:43474"/>
        <dbReference type="ChEBI" id="CHEBI:456216"/>
        <dbReference type="EC" id="7.6.2.9"/>
    </reaction>
</comment>
<gene>
    <name evidence="14" type="ORF">FN924_14815</name>
</gene>
<dbReference type="InterPro" id="IPR050093">
    <property type="entry name" value="ABC_SmlMolc_Importer"/>
</dbReference>
<dbReference type="PANTHER" id="PTHR42781">
    <property type="entry name" value="SPERMIDINE/PUTRESCINE IMPORT ATP-BINDING PROTEIN POTA"/>
    <property type="match status" value="1"/>
</dbReference>
<dbReference type="GO" id="GO:0015408">
    <property type="term" value="F:ABC-type ferric iron transporter activity"/>
    <property type="evidence" value="ECO:0007669"/>
    <property type="project" value="InterPro"/>
</dbReference>
<evidence type="ECO:0000313" key="15">
    <source>
        <dbReference type="Proteomes" id="UP000315215"/>
    </source>
</evidence>
<keyword evidence="3" id="KW-0410">Iron transport</keyword>
<dbReference type="FunFam" id="3.40.50.300:FF:000425">
    <property type="entry name" value="Probable ABC transporter, ATP-binding subunit"/>
    <property type="match status" value="1"/>
</dbReference>
<dbReference type="Proteomes" id="UP000315215">
    <property type="component" value="Chromosome"/>
</dbReference>
<dbReference type="SUPFAM" id="SSF50331">
    <property type="entry name" value="MOP-like"/>
    <property type="match status" value="1"/>
</dbReference>
<dbReference type="Pfam" id="PF00005">
    <property type="entry name" value="ABC_tran"/>
    <property type="match status" value="1"/>
</dbReference>
<evidence type="ECO:0000256" key="2">
    <source>
        <dbReference type="ARBA" id="ARBA00022475"/>
    </source>
</evidence>
<evidence type="ECO:0000256" key="9">
    <source>
        <dbReference type="ARBA" id="ARBA00052482"/>
    </source>
</evidence>
<dbReference type="GO" id="GO:0015418">
    <property type="term" value="F:ABC-type quaternary ammonium compound transporting activity"/>
    <property type="evidence" value="ECO:0007669"/>
    <property type="project" value="UniProtKB-EC"/>
</dbReference>
<keyword evidence="8" id="KW-0472">Membrane</keyword>
<keyword evidence="4" id="KW-0547">Nucleotide-binding</keyword>
<dbReference type="SUPFAM" id="SSF52540">
    <property type="entry name" value="P-loop containing nucleoside triphosphate hydrolases"/>
    <property type="match status" value="1"/>
</dbReference>
<dbReference type="EMBL" id="CP041666">
    <property type="protein sequence ID" value="QDP41343.1"/>
    <property type="molecule type" value="Genomic_DNA"/>
</dbReference>
<reference evidence="14 15" key="1">
    <citation type="submission" date="2019-07" db="EMBL/GenBank/DDBJ databases">
        <authorList>
            <person name="Li J."/>
        </authorList>
    </citation>
    <scope>NUCLEOTIDE SEQUENCE [LARGE SCALE GENOMIC DNA]</scope>
    <source>
        <strain evidence="14 15">TKL69</strain>
    </source>
</reference>
<evidence type="ECO:0000256" key="11">
    <source>
        <dbReference type="ARBA" id="ARBA00066388"/>
    </source>
</evidence>
<evidence type="ECO:0000256" key="8">
    <source>
        <dbReference type="ARBA" id="ARBA00023136"/>
    </source>
</evidence>
<accession>A0A516KIX1</accession>
<keyword evidence="5 14" id="KW-0067">ATP-binding</keyword>
<dbReference type="PANTHER" id="PTHR42781:SF4">
    <property type="entry name" value="SPERMIDINE_PUTRESCINE IMPORT ATP-BINDING PROTEIN POTA"/>
    <property type="match status" value="1"/>
</dbReference>
<dbReference type="GO" id="GO:0016887">
    <property type="term" value="F:ATP hydrolysis activity"/>
    <property type="evidence" value="ECO:0007669"/>
    <property type="project" value="InterPro"/>
</dbReference>
<comment type="subunit">
    <text evidence="10">The complex is composed of two ATP-binding proteins (OpuCA), two transmembrane proteins (OpuCB and OpuCD) and a solute-binding protein (OpuCC).</text>
</comment>
<evidence type="ECO:0000313" key="14">
    <source>
        <dbReference type="EMBL" id="QDP41343.1"/>
    </source>
</evidence>
<evidence type="ECO:0000256" key="5">
    <source>
        <dbReference type="ARBA" id="ARBA00022840"/>
    </source>
</evidence>
<dbReference type="SMART" id="SM00382">
    <property type="entry name" value="AAA"/>
    <property type="match status" value="1"/>
</dbReference>
<evidence type="ECO:0000256" key="12">
    <source>
        <dbReference type="ARBA" id="ARBA00070305"/>
    </source>
</evidence>
<keyword evidence="6" id="KW-0408">Iron</keyword>
<dbReference type="KEGG" id="aqt:FN924_14815"/>
<keyword evidence="7" id="KW-0406">Ion transport</keyword>
<name>A0A516KIX1_9BACI</name>
<evidence type="ECO:0000256" key="3">
    <source>
        <dbReference type="ARBA" id="ARBA00022496"/>
    </source>
</evidence>
<keyword evidence="2" id="KW-1003">Cell membrane</keyword>
<dbReference type="PROSITE" id="PS00211">
    <property type="entry name" value="ABC_TRANSPORTER_1"/>
    <property type="match status" value="1"/>
</dbReference>
<dbReference type="Gene3D" id="3.40.50.300">
    <property type="entry name" value="P-loop containing nucleotide triphosphate hydrolases"/>
    <property type="match status" value="1"/>
</dbReference>
<evidence type="ECO:0000256" key="10">
    <source>
        <dbReference type="ARBA" id="ARBA00063934"/>
    </source>
</evidence>
<organism evidence="14 15">
    <name type="scientific">Radiobacillus deserti</name>
    <dbReference type="NCBI Taxonomy" id="2594883"/>
    <lineage>
        <taxon>Bacteria</taxon>
        <taxon>Bacillati</taxon>
        <taxon>Bacillota</taxon>
        <taxon>Bacilli</taxon>
        <taxon>Bacillales</taxon>
        <taxon>Bacillaceae</taxon>
        <taxon>Radiobacillus</taxon>
    </lineage>
</organism>
<dbReference type="PROSITE" id="PS50893">
    <property type="entry name" value="ABC_TRANSPORTER_2"/>
    <property type="match status" value="1"/>
</dbReference>
<evidence type="ECO:0000259" key="13">
    <source>
        <dbReference type="PROSITE" id="PS50893"/>
    </source>
</evidence>
<dbReference type="InterPro" id="IPR003593">
    <property type="entry name" value="AAA+_ATPase"/>
</dbReference>
<keyword evidence="15" id="KW-1185">Reference proteome</keyword>
<dbReference type="GO" id="GO:0005524">
    <property type="term" value="F:ATP binding"/>
    <property type="evidence" value="ECO:0007669"/>
    <property type="project" value="UniProtKB-KW"/>
</dbReference>
<dbReference type="InterPro" id="IPR008995">
    <property type="entry name" value="Mo/tungstate-bd_C_term_dom"/>
</dbReference>
<dbReference type="InterPro" id="IPR015853">
    <property type="entry name" value="ABC_transpr_FbpC"/>
</dbReference>
<evidence type="ECO:0000256" key="7">
    <source>
        <dbReference type="ARBA" id="ARBA00023065"/>
    </source>
</evidence>
<evidence type="ECO:0000256" key="4">
    <source>
        <dbReference type="ARBA" id="ARBA00022741"/>
    </source>
</evidence>
<dbReference type="InterPro" id="IPR003439">
    <property type="entry name" value="ABC_transporter-like_ATP-bd"/>
</dbReference>
<dbReference type="CDD" id="cd03259">
    <property type="entry name" value="ABC_Carb_Solutes_like"/>
    <property type="match status" value="1"/>
</dbReference>